<dbReference type="AlphaFoldDB" id="A0A8B5Y2C5"/>
<dbReference type="Pfam" id="PF13302">
    <property type="entry name" value="Acetyltransf_3"/>
    <property type="match status" value="1"/>
</dbReference>
<dbReference type="GO" id="GO:0005737">
    <property type="term" value="C:cytoplasm"/>
    <property type="evidence" value="ECO:0007669"/>
    <property type="project" value="TreeGrafter"/>
</dbReference>
<accession>A0A8B5Y2C5</accession>
<keyword evidence="2" id="KW-0012">Acyltransferase</keyword>
<organism evidence="5 6">
    <name type="scientific">Peribacillus simplex</name>
    <dbReference type="NCBI Taxonomy" id="1478"/>
    <lineage>
        <taxon>Bacteria</taxon>
        <taxon>Bacillati</taxon>
        <taxon>Bacillota</taxon>
        <taxon>Bacilli</taxon>
        <taxon>Bacillales</taxon>
        <taxon>Bacillaceae</taxon>
        <taxon>Peribacillus</taxon>
    </lineage>
</organism>
<dbReference type="EMBL" id="VNKI01000002">
    <property type="protein sequence ID" value="TVX82867.1"/>
    <property type="molecule type" value="Genomic_DNA"/>
</dbReference>
<evidence type="ECO:0000259" key="4">
    <source>
        <dbReference type="PROSITE" id="PS51186"/>
    </source>
</evidence>
<evidence type="ECO:0000313" key="5">
    <source>
        <dbReference type="EMBL" id="TVX82867.1"/>
    </source>
</evidence>
<dbReference type="PROSITE" id="PS51186">
    <property type="entry name" value="GNAT"/>
    <property type="match status" value="1"/>
</dbReference>
<dbReference type="InterPro" id="IPR000182">
    <property type="entry name" value="GNAT_dom"/>
</dbReference>
<dbReference type="CDD" id="cd04301">
    <property type="entry name" value="NAT_SF"/>
    <property type="match status" value="1"/>
</dbReference>
<comment type="similarity">
    <text evidence="3">Belongs to the acetyltransferase family. RimJ subfamily.</text>
</comment>
<feature type="domain" description="N-acetyltransferase" evidence="4">
    <location>
        <begin position="13"/>
        <end position="168"/>
    </location>
</feature>
<keyword evidence="1 5" id="KW-0808">Transferase</keyword>
<dbReference type="Gene3D" id="3.40.630.30">
    <property type="match status" value="1"/>
</dbReference>
<dbReference type="PANTHER" id="PTHR43792:SF8">
    <property type="entry name" value="[RIBOSOMAL PROTEIN US5]-ALANINE N-ACETYLTRANSFERASE"/>
    <property type="match status" value="1"/>
</dbReference>
<evidence type="ECO:0000256" key="2">
    <source>
        <dbReference type="ARBA" id="ARBA00023315"/>
    </source>
</evidence>
<protein>
    <submittedName>
        <fullName evidence="5">GNAT family N-acetyltransferase</fullName>
    </submittedName>
</protein>
<dbReference type="PANTHER" id="PTHR43792">
    <property type="entry name" value="GNAT FAMILY, PUTATIVE (AFU_ORTHOLOGUE AFUA_3G00765)-RELATED-RELATED"/>
    <property type="match status" value="1"/>
</dbReference>
<dbReference type="Proteomes" id="UP000317770">
    <property type="component" value="Unassembled WGS sequence"/>
</dbReference>
<comment type="caution">
    <text evidence="5">The sequence shown here is derived from an EMBL/GenBank/DDBJ whole genome shotgun (WGS) entry which is preliminary data.</text>
</comment>
<dbReference type="GO" id="GO:0008999">
    <property type="term" value="F:protein-N-terminal-alanine acetyltransferase activity"/>
    <property type="evidence" value="ECO:0007669"/>
    <property type="project" value="TreeGrafter"/>
</dbReference>
<reference evidence="5 6" key="1">
    <citation type="submission" date="2019-07" db="EMBL/GenBank/DDBJ databases">
        <title>Genome assembly of Bacillus simplex strain GGC-P6A.</title>
        <authorList>
            <person name="Jennings M.E."/>
            <person name="Barton H.A."/>
        </authorList>
    </citation>
    <scope>NUCLEOTIDE SEQUENCE [LARGE SCALE GENOMIC DNA]</scope>
    <source>
        <strain evidence="5 6">GGC-P6A</strain>
    </source>
</reference>
<proteinExistence type="inferred from homology"/>
<dbReference type="SUPFAM" id="SSF55729">
    <property type="entry name" value="Acyl-CoA N-acyltransferases (Nat)"/>
    <property type="match status" value="1"/>
</dbReference>
<name>A0A8B5Y2C5_9BACI</name>
<evidence type="ECO:0000256" key="1">
    <source>
        <dbReference type="ARBA" id="ARBA00022679"/>
    </source>
</evidence>
<gene>
    <name evidence="5" type="ORF">FQP34_04555</name>
</gene>
<evidence type="ECO:0000313" key="6">
    <source>
        <dbReference type="Proteomes" id="UP000317770"/>
    </source>
</evidence>
<evidence type="ECO:0000256" key="3">
    <source>
        <dbReference type="ARBA" id="ARBA00038502"/>
    </source>
</evidence>
<sequence length="173" mass="19979">MSRISERGKETKIKIKPWEDKDLELLFQLNAPEMMEHLGGPESNEQILKRHQRYLQIGDKGCMFSINSFPETEAAGSVGYWQTVWNDENVYEIGWSVLPSFQGKGIASHAVRALIEKIKAERKYKYIHAFPSINNPASNAICRKLKFNLISECEFEYPPGSFMQCNDWCLELE</sequence>
<dbReference type="InterPro" id="IPR051531">
    <property type="entry name" value="N-acetyltransferase"/>
</dbReference>
<dbReference type="InterPro" id="IPR016181">
    <property type="entry name" value="Acyl_CoA_acyltransferase"/>
</dbReference>